<dbReference type="AlphaFoldDB" id="A0A1Y1V163"/>
<dbReference type="Proteomes" id="UP000193719">
    <property type="component" value="Unassembled WGS sequence"/>
</dbReference>
<proteinExistence type="predicted"/>
<name>A0A1Y1V163_9FUNG</name>
<evidence type="ECO:0000256" key="2">
    <source>
        <dbReference type="SAM" id="Phobius"/>
    </source>
</evidence>
<organism evidence="4 5">
    <name type="scientific">Piromyces finnis</name>
    <dbReference type="NCBI Taxonomy" id="1754191"/>
    <lineage>
        <taxon>Eukaryota</taxon>
        <taxon>Fungi</taxon>
        <taxon>Fungi incertae sedis</taxon>
        <taxon>Chytridiomycota</taxon>
        <taxon>Chytridiomycota incertae sedis</taxon>
        <taxon>Neocallimastigomycetes</taxon>
        <taxon>Neocallimastigales</taxon>
        <taxon>Neocallimastigaceae</taxon>
        <taxon>Piromyces</taxon>
    </lineage>
</organism>
<gene>
    <name evidence="4" type="ORF">BCR36DRAFT_585931</name>
</gene>
<dbReference type="InterPro" id="IPR012867">
    <property type="entry name" value="DUF1648"/>
</dbReference>
<reference evidence="4 5" key="1">
    <citation type="submission" date="2016-08" db="EMBL/GenBank/DDBJ databases">
        <title>Genomes of anaerobic fungi encode conserved fungal cellulosomes for biomass hydrolysis.</title>
        <authorList>
            <consortium name="DOE Joint Genome Institute"/>
            <person name="Haitjema C.H."/>
            <person name="Gilmore S.P."/>
            <person name="Henske J.K."/>
            <person name="Solomon K.V."/>
            <person name="De Groot R."/>
            <person name="Kuo A."/>
            <person name="Mondo S.J."/>
            <person name="Salamov A.A."/>
            <person name="Labutti K."/>
            <person name="Zhao Z."/>
            <person name="Chiniquy J."/>
            <person name="Barry K."/>
            <person name="Brewer H.M."/>
            <person name="Purvine S.O."/>
            <person name="Wright A.T."/>
            <person name="Boxma B."/>
            <person name="Van Alen T."/>
            <person name="Hackstein J.H."/>
            <person name="Baker S.E."/>
            <person name="Grigoriev I.V."/>
            <person name="O'Malley M.A."/>
        </authorList>
    </citation>
    <scope>NUCLEOTIDE SEQUENCE [LARGE SCALE GENOMIC DNA]</scope>
    <source>
        <strain evidence="5">finn</strain>
    </source>
</reference>
<comment type="caution">
    <text evidence="4">The sequence shown here is derived from an EMBL/GenBank/DDBJ whole genome shotgun (WGS) entry which is preliminary data.</text>
</comment>
<evidence type="ECO:0000256" key="1">
    <source>
        <dbReference type="SAM" id="MobiDB-lite"/>
    </source>
</evidence>
<feature type="domain" description="DUF1648" evidence="3">
    <location>
        <begin position="19"/>
        <end position="62"/>
    </location>
</feature>
<feature type="transmembrane region" description="Helical" evidence="2">
    <location>
        <begin position="100"/>
        <end position="116"/>
    </location>
</feature>
<feature type="transmembrane region" description="Helical" evidence="2">
    <location>
        <begin position="128"/>
        <end position="149"/>
    </location>
</feature>
<accession>A0A1Y1V163</accession>
<reference evidence="4 5" key="2">
    <citation type="submission" date="2016-08" db="EMBL/GenBank/DDBJ databases">
        <title>Pervasive Adenine N6-methylation of Active Genes in Fungi.</title>
        <authorList>
            <consortium name="DOE Joint Genome Institute"/>
            <person name="Mondo S.J."/>
            <person name="Dannebaum R.O."/>
            <person name="Kuo R.C."/>
            <person name="Labutti K."/>
            <person name="Haridas S."/>
            <person name="Kuo A."/>
            <person name="Salamov A."/>
            <person name="Ahrendt S.R."/>
            <person name="Lipzen A."/>
            <person name="Sullivan W."/>
            <person name="Andreopoulos W.B."/>
            <person name="Clum A."/>
            <person name="Lindquist E."/>
            <person name="Daum C."/>
            <person name="Ramamoorthy G.K."/>
            <person name="Gryganskyi A."/>
            <person name="Culley D."/>
            <person name="Magnuson J.K."/>
            <person name="James T.Y."/>
            <person name="O'Malley M.A."/>
            <person name="Stajich J.E."/>
            <person name="Spatafora J.W."/>
            <person name="Visel A."/>
            <person name="Grigoriev I.V."/>
        </authorList>
    </citation>
    <scope>NUCLEOTIDE SEQUENCE [LARGE SCALE GENOMIC DNA]</scope>
    <source>
        <strain evidence="5">finn</strain>
    </source>
</reference>
<feature type="region of interest" description="Disordered" evidence="1">
    <location>
        <begin position="157"/>
        <end position="193"/>
    </location>
</feature>
<feature type="transmembrane region" description="Helical" evidence="2">
    <location>
        <begin position="54"/>
        <end position="73"/>
    </location>
</feature>
<keyword evidence="2" id="KW-0472">Membrane</keyword>
<dbReference type="Pfam" id="PF07853">
    <property type="entry name" value="DUF1648"/>
    <property type="match status" value="1"/>
</dbReference>
<sequence>MGIEFNKAHAIIGVNIYFIVLMFHELYSNWKEIPDVIPSHYNIKGEADRQSSKNVLFVVPSFAVFLFVLVVSVCKRPNSWNLPIEVTEKSRTVVFENTRFYMFLVLTIFISYLRLVNASLMRSKPLNIRSILSCLGFIIIISIFFFPYIKQVAKDAENEKPVKDKKVKQKEKKKEREAATASNRRVNNKKKRN</sequence>
<keyword evidence="5" id="KW-1185">Reference proteome</keyword>
<dbReference type="EMBL" id="MCFH01000043">
    <property type="protein sequence ID" value="ORX44806.1"/>
    <property type="molecule type" value="Genomic_DNA"/>
</dbReference>
<keyword evidence="2" id="KW-1133">Transmembrane helix</keyword>
<evidence type="ECO:0000313" key="4">
    <source>
        <dbReference type="EMBL" id="ORX44806.1"/>
    </source>
</evidence>
<protein>
    <recommendedName>
        <fullName evidence="3">DUF1648 domain-containing protein</fullName>
    </recommendedName>
</protein>
<evidence type="ECO:0000259" key="3">
    <source>
        <dbReference type="Pfam" id="PF07853"/>
    </source>
</evidence>
<dbReference type="OrthoDB" id="10518607at2759"/>
<evidence type="ECO:0000313" key="5">
    <source>
        <dbReference type="Proteomes" id="UP000193719"/>
    </source>
</evidence>
<feature type="transmembrane region" description="Helical" evidence="2">
    <location>
        <begin position="6"/>
        <end position="23"/>
    </location>
</feature>
<keyword evidence="2" id="KW-0812">Transmembrane</keyword>